<dbReference type="RefSeq" id="WP_323732905.1">
    <property type="nucleotide sequence ID" value="NZ_CP110820.1"/>
</dbReference>
<evidence type="ECO:0000313" key="1">
    <source>
        <dbReference type="EMBL" id="WPX95909.1"/>
    </source>
</evidence>
<name>A0ABZ0ULU3_9RICK</name>
<reference evidence="1 2" key="1">
    <citation type="submission" date="2022-11" db="EMBL/GenBank/DDBJ databases">
        <title>Host association and intracellularity evolved multiple times independently in the Rickettsiales.</title>
        <authorList>
            <person name="Castelli M."/>
            <person name="Nardi T."/>
            <person name="Gammuto L."/>
            <person name="Bellinzona G."/>
            <person name="Sabaneyeva E."/>
            <person name="Potekhin A."/>
            <person name="Serra V."/>
            <person name="Petroni G."/>
            <person name="Sassera D."/>
        </authorList>
    </citation>
    <scope>NUCLEOTIDE SEQUENCE [LARGE SCALE GENOMIC DNA]</scope>
    <source>
        <strain evidence="1 2">NDG2</strain>
    </source>
</reference>
<dbReference type="PANTHER" id="PTHR33293:SF1">
    <property type="entry name" value="INSERTION ELEMENT IS1 1 PROTEIN INSB-RELATED"/>
    <property type="match status" value="1"/>
</dbReference>
<accession>A0ABZ0ULU3</accession>
<dbReference type="PANTHER" id="PTHR33293">
    <property type="entry name" value="INSERTION ELEMENT IS1 1 PROTEIN INSB-RELATED"/>
    <property type="match status" value="1"/>
</dbReference>
<gene>
    <name evidence="1" type="ORF">Bandiella_00008</name>
</gene>
<dbReference type="InterPro" id="IPR051354">
    <property type="entry name" value="Transposase_27_IS1"/>
</dbReference>
<keyword evidence="2" id="KW-1185">Reference proteome</keyword>
<dbReference type="EMBL" id="CP110820">
    <property type="protein sequence ID" value="WPX95909.1"/>
    <property type="molecule type" value="Genomic_DNA"/>
</dbReference>
<sequence>MNIEIYMILCKSCGSEKIAKDGIVKNKQRYLCKECRRTFRIGDGREKYPLEKKIKVVKLYTEGMGIRAISRGVFINR</sequence>
<organism evidence="1 2">
    <name type="scientific">Candidatus Bandiella euplotis</name>
    <dbReference type="NCBI Taxonomy" id="1664265"/>
    <lineage>
        <taxon>Bacteria</taxon>
        <taxon>Pseudomonadati</taxon>
        <taxon>Pseudomonadota</taxon>
        <taxon>Alphaproteobacteria</taxon>
        <taxon>Rickettsiales</taxon>
        <taxon>Candidatus Midichloriaceae</taxon>
        <taxon>Candidatus Bandiella</taxon>
    </lineage>
</organism>
<evidence type="ECO:0000313" key="2">
    <source>
        <dbReference type="Proteomes" id="UP001327219"/>
    </source>
</evidence>
<dbReference type="Proteomes" id="UP001327219">
    <property type="component" value="Chromosome"/>
</dbReference>
<protein>
    <submittedName>
        <fullName evidence="1">Ok (Sembra parziale) IS1 family transposase</fullName>
    </submittedName>
</protein>
<proteinExistence type="predicted"/>